<dbReference type="RefSeq" id="WP_267151854.1">
    <property type="nucleotide sequence ID" value="NZ_JAPMLT010000005.1"/>
</dbReference>
<dbReference type="EMBL" id="JAPMLT010000005">
    <property type="protein sequence ID" value="MCX7570606.1"/>
    <property type="molecule type" value="Genomic_DNA"/>
</dbReference>
<name>A0ABT3X4R1_9BACL</name>
<protein>
    <submittedName>
        <fullName evidence="2">Phage holin, LLH family</fullName>
    </submittedName>
</protein>
<keyword evidence="3" id="KW-1185">Reference proteome</keyword>
<organism evidence="2 3">
    <name type="scientific">Tumebacillus lacus</name>
    <dbReference type="NCBI Taxonomy" id="2995335"/>
    <lineage>
        <taxon>Bacteria</taxon>
        <taxon>Bacillati</taxon>
        <taxon>Bacillota</taxon>
        <taxon>Bacilli</taxon>
        <taxon>Bacillales</taxon>
        <taxon>Alicyclobacillaceae</taxon>
        <taxon>Tumebacillus</taxon>
    </lineage>
</organism>
<keyword evidence="1" id="KW-0472">Membrane</keyword>
<evidence type="ECO:0000313" key="2">
    <source>
        <dbReference type="EMBL" id="MCX7570606.1"/>
    </source>
</evidence>
<proteinExistence type="predicted"/>
<comment type="caution">
    <text evidence="2">The sequence shown here is derived from an EMBL/GenBank/DDBJ whole genome shotgun (WGS) entry which is preliminary data.</text>
</comment>
<feature type="transmembrane region" description="Helical" evidence="1">
    <location>
        <begin position="13"/>
        <end position="32"/>
    </location>
</feature>
<evidence type="ECO:0000313" key="3">
    <source>
        <dbReference type="Proteomes" id="UP001208017"/>
    </source>
</evidence>
<keyword evidence="1" id="KW-0812">Transmembrane</keyword>
<evidence type="ECO:0000256" key="1">
    <source>
        <dbReference type="SAM" id="Phobius"/>
    </source>
</evidence>
<dbReference type="Proteomes" id="UP001208017">
    <property type="component" value="Unassembled WGS sequence"/>
</dbReference>
<keyword evidence="1" id="KW-1133">Transmembrane helix</keyword>
<reference evidence="2 3" key="1">
    <citation type="submission" date="2022-11" db="EMBL/GenBank/DDBJ databases">
        <title>Study of microbial diversity in lake waters.</title>
        <authorList>
            <person name="Zhang J."/>
        </authorList>
    </citation>
    <scope>NUCLEOTIDE SEQUENCE [LARGE SCALE GENOMIC DNA]</scope>
    <source>
        <strain evidence="2 3">DT12</strain>
    </source>
</reference>
<accession>A0ABT3X4R1</accession>
<gene>
    <name evidence="2" type="ORF">OS242_11585</name>
</gene>
<sequence>MLEAVTGVSLQDLLLVVLEGVLLWGVIALRGVRRNATAYYDARATLKQREWLRLVGEEAYHFAERAYGGHESEAKRYQASRYVRDRAEELGVELTNSEIRASIERAWLERQQPMQTVKPS</sequence>